<feature type="domain" description="Fe/B12 periplasmic-binding" evidence="3">
    <location>
        <begin position="97"/>
        <end position="361"/>
    </location>
</feature>
<proteinExistence type="inferred from homology"/>
<dbReference type="PANTHER" id="PTHR30535">
    <property type="entry name" value="VITAMIN B12-BINDING PROTEIN"/>
    <property type="match status" value="1"/>
</dbReference>
<evidence type="ECO:0000313" key="5">
    <source>
        <dbReference type="Proteomes" id="UP000291259"/>
    </source>
</evidence>
<dbReference type="Proteomes" id="UP000291259">
    <property type="component" value="Chromosome"/>
</dbReference>
<dbReference type="KEGG" id="agf:ET445_05450"/>
<dbReference type="PANTHER" id="PTHR30535:SF4">
    <property type="entry name" value="HEMIN-BINDING PERIPLASMIC PROTEIN HMUT"/>
    <property type="match status" value="1"/>
</dbReference>
<dbReference type="Pfam" id="PF01497">
    <property type="entry name" value="Peripla_BP_2"/>
    <property type="match status" value="1"/>
</dbReference>
<evidence type="ECO:0000259" key="3">
    <source>
        <dbReference type="PROSITE" id="PS50983"/>
    </source>
</evidence>
<dbReference type="AlphaFoldDB" id="A0A4P6FQR3"/>
<dbReference type="SUPFAM" id="SSF53807">
    <property type="entry name" value="Helical backbone' metal receptor"/>
    <property type="match status" value="1"/>
</dbReference>
<gene>
    <name evidence="4" type="ORF">ET445_05450</name>
</gene>
<name>A0A4P6FQR3_9MICO</name>
<comment type="similarity">
    <text evidence="1">Belongs to the bacterial solute-binding protein 8 family.</text>
</comment>
<evidence type="ECO:0000256" key="1">
    <source>
        <dbReference type="ARBA" id="ARBA00008814"/>
    </source>
</evidence>
<evidence type="ECO:0000313" key="4">
    <source>
        <dbReference type="EMBL" id="QAY72868.1"/>
    </source>
</evidence>
<dbReference type="InterPro" id="IPR050902">
    <property type="entry name" value="ABC_Transporter_SBP"/>
</dbReference>
<reference evidence="4 5" key="1">
    <citation type="submission" date="2019-01" db="EMBL/GenBank/DDBJ databases">
        <title>Genome sequencing of strain FW100M-8.</title>
        <authorList>
            <person name="Heo J."/>
            <person name="Kim S.-J."/>
            <person name="Kim J.-S."/>
            <person name="Hong S.-B."/>
            <person name="Kwon S.-W."/>
        </authorList>
    </citation>
    <scope>NUCLEOTIDE SEQUENCE [LARGE SCALE GENOMIC DNA]</scope>
    <source>
        <strain evidence="4 5">FW100M-8</strain>
    </source>
</reference>
<dbReference type="Gene3D" id="3.40.50.1980">
    <property type="entry name" value="Nitrogenase molybdenum iron protein domain"/>
    <property type="match status" value="2"/>
</dbReference>
<dbReference type="EMBL" id="CP035491">
    <property type="protein sequence ID" value="QAY72868.1"/>
    <property type="molecule type" value="Genomic_DNA"/>
</dbReference>
<evidence type="ECO:0000256" key="2">
    <source>
        <dbReference type="SAM" id="SignalP"/>
    </source>
</evidence>
<keyword evidence="5" id="KW-1185">Reference proteome</keyword>
<dbReference type="RefSeq" id="WP_129189570.1">
    <property type="nucleotide sequence ID" value="NZ_CP035491.1"/>
</dbReference>
<accession>A0A4P6FQR3</accession>
<dbReference type="PROSITE" id="PS50983">
    <property type="entry name" value="FE_B12_PBP"/>
    <property type="match status" value="1"/>
</dbReference>
<organism evidence="4 5">
    <name type="scientific">Agromyces protaetiae</name>
    <dbReference type="NCBI Taxonomy" id="2509455"/>
    <lineage>
        <taxon>Bacteria</taxon>
        <taxon>Bacillati</taxon>
        <taxon>Actinomycetota</taxon>
        <taxon>Actinomycetes</taxon>
        <taxon>Micrococcales</taxon>
        <taxon>Microbacteriaceae</taxon>
        <taxon>Agromyces</taxon>
    </lineage>
</organism>
<sequence>MRGVARRPLLVVVALAAAAALAGCSSSSAVTGGAGPVTPSIDDVTPVANPLEWEGPSTAVPADSAIHPITDGKQQLPATVVDTQGTSVTVDDTSRILALDIYGSLSRVVFELGFGDQVVGRDISSGYPEIADRPLVTENGHDLNAEAILSLAPTLIITDTSLGPWDVILQMRDAGVPVVVVDPHRSIDGIPTLVDEVAAALGVPDRGAKLVERTTATVDETLAKIAGITPKSPDGRLRMAFLYVRGQAGVYYMFGEGSGVDSLIDALGGIDVATEIGWQGMRPITDEGLIAADPDLILMMTKGLESVDGVDGLLEHVPAVAQTEAGKHRRIVDMDDTQILSFGPQTAAVLEALAVAIYAPDAAS</sequence>
<feature type="chain" id="PRO_5020272491" evidence="2">
    <location>
        <begin position="30"/>
        <end position="364"/>
    </location>
</feature>
<protein>
    <submittedName>
        <fullName evidence="4">Hemin receptor</fullName>
    </submittedName>
</protein>
<dbReference type="OrthoDB" id="9797736at2"/>
<feature type="signal peptide" evidence="2">
    <location>
        <begin position="1"/>
        <end position="29"/>
    </location>
</feature>
<keyword evidence="4" id="KW-0675">Receptor</keyword>
<dbReference type="InterPro" id="IPR002491">
    <property type="entry name" value="ABC_transptr_periplasmic_BD"/>
</dbReference>
<keyword evidence="2" id="KW-0732">Signal</keyword>
<dbReference type="PROSITE" id="PS51257">
    <property type="entry name" value="PROKAR_LIPOPROTEIN"/>
    <property type="match status" value="1"/>
</dbReference>